<evidence type="ECO:0000256" key="1">
    <source>
        <dbReference type="ARBA" id="ARBA00022603"/>
    </source>
</evidence>
<dbReference type="CDD" id="cd02440">
    <property type="entry name" value="AdoMet_MTases"/>
    <property type="match status" value="1"/>
</dbReference>
<dbReference type="PANTHER" id="PTHR43648:SF1">
    <property type="entry name" value="ELECTRON TRANSFER FLAVOPROTEIN BETA SUBUNIT LYSINE METHYLTRANSFERASE"/>
    <property type="match status" value="1"/>
</dbReference>
<dbReference type="InterPro" id="IPR050078">
    <property type="entry name" value="Ribosomal_L11_MeTrfase_PrmA"/>
</dbReference>
<dbReference type="Pfam" id="PF06325">
    <property type="entry name" value="PrmA"/>
    <property type="match status" value="1"/>
</dbReference>
<keyword evidence="3" id="KW-0689">Ribosomal protein</keyword>
<keyword evidence="2 3" id="KW-0808">Transferase</keyword>
<gene>
    <name evidence="3" type="ORF">ALOHA_HF4000ANIW137I15ctg3g27</name>
</gene>
<dbReference type="GO" id="GO:0008276">
    <property type="term" value="F:protein methyltransferase activity"/>
    <property type="evidence" value="ECO:0007669"/>
    <property type="project" value="InterPro"/>
</dbReference>
<dbReference type="AlphaFoldDB" id="B3T4M8"/>
<keyword evidence="3" id="KW-0687">Ribonucleoprotein</keyword>
<dbReference type="PANTHER" id="PTHR43648">
    <property type="entry name" value="ELECTRON TRANSFER FLAVOPROTEIN BETA SUBUNIT LYSINE METHYLTRANSFERASE"/>
    <property type="match status" value="1"/>
</dbReference>
<sequence>MGSDGSRWAIPVEKCGLGSHPPEIRAEEQLSVRSPYQPPASQRWVEINLTADLQSMDALSSRLIEWGSPGVVFSGEREETVRGCLPDDETLGNALADIRRFVDSLRRLGVPADVSTRPVPPIDWVRDFQERCVPREVGPFRIVPDFHATGPGSRSAVRNLGGRAAEIILTPAMAFGTGEHPTTRLCLKTLGEFGGGLSPGRVLDIGCGSGILGIAAAKWFPRCRVTSIDIDPGAYHATRDNARKNRVAGRMTVREGSLERTRGKFGLILANLYLEPLRDLAGLMARRLEKEGRAVLSGILVSQADALTKALSDVGLGVVRKLGEAGWICLTAGRSGR</sequence>
<dbReference type="Gene3D" id="3.40.50.150">
    <property type="entry name" value="Vaccinia Virus protein VP39"/>
    <property type="match status" value="1"/>
</dbReference>
<organism evidence="3">
    <name type="scientific">uncultured marine microorganism HF4000_ANIW137I15</name>
    <dbReference type="NCBI Taxonomy" id="455531"/>
    <lineage>
        <taxon>unclassified sequences</taxon>
        <taxon>environmental samples</taxon>
    </lineage>
</organism>
<proteinExistence type="predicted"/>
<evidence type="ECO:0000256" key="2">
    <source>
        <dbReference type="ARBA" id="ARBA00022679"/>
    </source>
</evidence>
<dbReference type="InterPro" id="IPR029063">
    <property type="entry name" value="SAM-dependent_MTases_sf"/>
</dbReference>
<reference evidence="3" key="1">
    <citation type="journal article" date="2008" name="ISME J.">
        <title>Genomic patterns of recombination, clonal divergence and environment in marine microbial populations.</title>
        <authorList>
            <person name="Konstantinidis K.T."/>
            <person name="Delong E.F."/>
        </authorList>
    </citation>
    <scope>NUCLEOTIDE SEQUENCE</scope>
</reference>
<dbReference type="SUPFAM" id="SSF53335">
    <property type="entry name" value="S-adenosyl-L-methionine-dependent methyltransferases"/>
    <property type="match status" value="1"/>
</dbReference>
<accession>B3T4M8</accession>
<evidence type="ECO:0000313" key="3">
    <source>
        <dbReference type="EMBL" id="ABZ07544.1"/>
    </source>
</evidence>
<dbReference type="GO" id="GO:0032259">
    <property type="term" value="P:methylation"/>
    <property type="evidence" value="ECO:0007669"/>
    <property type="project" value="UniProtKB-KW"/>
</dbReference>
<protein>
    <submittedName>
        <fullName evidence="3">Putative ribosomal protein L11 methyltransferase (PrmA)</fullName>
    </submittedName>
</protein>
<name>B3T4M8_9ZZZZ</name>
<keyword evidence="1 3" id="KW-0489">Methyltransferase</keyword>
<dbReference type="EMBL" id="EU016602">
    <property type="protein sequence ID" value="ABZ07544.1"/>
    <property type="molecule type" value="Genomic_DNA"/>
</dbReference>